<comment type="pathway">
    <text evidence="2 15">Porphyrin-containing compound metabolism; protoporphyrin-IX biosynthesis; 5-aminolevulinate from glycine: step 1/1.</text>
</comment>
<evidence type="ECO:0000256" key="6">
    <source>
        <dbReference type="ARBA" id="ARBA00022679"/>
    </source>
</evidence>
<dbReference type="EC" id="2.3.1.37" evidence="5 15"/>
<proteinExistence type="inferred from homology"/>
<comment type="caution">
    <text evidence="17">The sequence shown here is derived from an EMBL/GenBank/DDBJ whole genome shotgun (WGS) entry which is preliminary data.</text>
</comment>
<keyword evidence="7 14" id="KW-0663">Pyridoxal phosphate</keyword>
<evidence type="ECO:0000256" key="3">
    <source>
        <dbReference type="ARBA" id="ARBA00008392"/>
    </source>
</evidence>
<comment type="cofactor">
    <cofactor evidence="1 14">
        <name>pyridoxal 5'-phosphate</name>
        <dbReference type="ChEBI" id="CHEBI:597326"/>
    </cofactor>
</comment>
<evidence type="ECO:0000256" key="13">
    <source>
        <dbReference type="ARBA" id="ARBA00047654"/>
    </source>
</evidence>
<dbReference type="AlphaFoldDB" id="A0A560H3Z9"/>
<dbReference type="Proteomes" id="UP000315751">
    <property type="component" value="Unassembled WGS sequence"/>
</dbReference>
<keyword evidence="8 15" id="KW-0350">Heme biosynthesis</keyword>
<dbReference type="CDD" id="cd06454">
    <property type="entry name" value="KBL_like"/>
    <property type="match status" value="1"/>
</dbReference>
<evidence type="ECO:0000256" key="11">
    <source>
        <dbReference type="ARBA" id="ARBA00031945"/>
    </source>
</evidence>
<keyword evidence="9 15" id="KW-0012">Acyltransferase</keyword>
<evidence type="ECO:0000256" key="10">
    <source>
        <dbReference type="ARBA" id="ARBA00031691"/>
    </source>
</evidence>
<reference evidence="17 18" key="1">
    <citation type="submission" date="2019-06" db="EMBL/GenBank/DDBJ databases">
        <title>Genomic Encyclopedia of Type Strains, Phase IV (KMG-V): Genome sequencing to study the core and pangenomes of soil and plant-associated prokaryotes.</title>
        <authorList>
            <person name="Whitman W."/>
        </authorList>
    </citation>
    <scope>NUCLEOTIDE SEQUENCE [LARGE SCALE GENOMIC DNA]</scope>
    <source>
        <strain evidence="17 18">BR 11622</strain>
    </source>
</reference>
<comment type="similarity">
    <text evidence="3 14">Belongs to the class-II pyridoxal-phosphate-dependent aminotransferase family.</text>
</comment>
<evidence type="ECO:0000256" key="12">
    <source>
        <dbReference type="ARBA" id="ARBA00032773"/>
    </source>
</evidence>
<dbReference type="Gene3D" id="3.40.640.10">
    <property type="entry name" value="Type I PLP-dependent aspartate aminotransferase-like (Major domain)"/>
    <property type="match status" value="1"/>
</dbReference>
<dbReference type="EMBL" id="VITR01000008">
    <property type="protein sequence ID" value="TWB41013.1"/>
    <property type="molecule type" value="Genomic_DNA"/>
</dbReference>
<dbReference type="OrthoDB" id="9807157at2"/>
<dbReference type="GO" id="GO:0006782">
    <property type="term" value="P:protoporphyrinogen IX biosynthetic process"/>
    <property type="evidence" value="ECO:0007669"/>
    <property type="project" value="UniProtKB-UniRule"/>
</dbReference>
<keyword evidence="6 15" id="KW-0808">Transferase</keyword>
<dbReference type="InterPro" id="IPR015422">
    <property type="entry name" value="PyrdxlP-dep_Trfase_small"/>
</dbReference>
<evidence type="ECO:0000256" key="5">
    <source>
        <dbReference type="ARBA" id="ARBA00013257"/>
    </source>
</evidence>
<evidence type="ECO:0000256" key="14">
    <source>
        <dbReference type="RuleBase" id="RU003693"/>
    </source>
</evidence>
<organism evidence="17 18">
    <name type="scientific">Nitrospirillum amazonense</name>
    <dbReference type="NCBI Taxonomy" id="28077"/>
    <lineage>
        <taxon>Bacteria</taxon>
        <taxon>Pseudomonadati</taxon>
        <taxon>Pseudomonadota</taxon>
        <taxon>Alphaproteobacteria</taxon>
        <taxon>Rhodospirillales</taxon>
        <taxon>Azospirillaceae</taxon>
        <taxon>Nitrospirillum</taxon>
    </lineage>
</organism>
<dbReference type="PANTHER" id="PTHR13693:SF102">
    <property type="entry name" value="2-AMINO-3-KETOBUTYRATE COENZYME A LIGASE, MITOCHONDRIAL"/>
    <property type="match status" value="1"/>
</dbReference>
<evidence type="ECO:0000256" key="9">
    <source>
        <dbReference type="ARBA" id="ARBA00023315"/>
    </source>
</evidence>
<dbReference type="GO" id="GO:0030170">
    <property type="term" value="F:pyridoxal phosphate binding"/>
    <property type="evidence" value="ECO:0007669"/>
    <property type="project" value="UniProtKB-UniRule"/>
</dbReference>
<comment type="catalytic activity">
    <reaction evidence="13 15">
        <text>succinyl-CoA + glycine + H(+) = 5-aminolevulinate + CO2 + CoA</text>
        <dbReference type="Rhea" id="RHEA:12921"/>
        <dbReference type="ChEBI" id="CHEBI:15378"/>
        <dbReference type="ChEBI" id="CHEBI:16526"/>
        <dbReference type="ChEBI" id="CHEBI:57287"/>
        <dbReference type="ChEBI" id="CHEBI:57292"/>
        <dbReference type="ChEBI" id="CHEBI:57305"/>
        <dbReference type="ChEBI" id="CHEBI:356416"/>
        <dbReference type="EC" id="2.3.1.37"/>
    </reaction>
</comment>
<accession>A0A560H3Z9</accession>
<dbReference type="NCBIfam" id="TIGR01821">
    <property type="entry name" value="5aminolev_synth"/>
    <property type="match status" value="1"/>
</dbReference>
<gene>
    <name evidence="17" type="ORF">FBZ90_10837</name>
</gene>
<comment type="subunit">
    <text evidence="4">Homodimer.</text>
</comment>
<evidence type="ECO:0000313" key="17">
    <source>
        <dbReference type="EMBL" id="TWB41013.1"/>
    </source>
</evidence>
<protein>
    <recommendedName>
        <fullName evidence="5 15">5-aminolevulinate synthase</fullName>
        <ecNumber evidence="5 15">2.3.1.37</ecNumber>
    </recommendedName>
    <alternativeName>
        <fullName evidence="10 15">5-aminolevulinic acid synthase</fullName>
    </alternativeName>
    <alternativeName>
        <fullName evidence="11 15">Delta-ALA synthase</fullName>
    </alternativeName>
    <alternativeName>
        <fullName evidence="12 15">Delta-aminolevulinate synthase</fullName>
    </alternativeName>
</protein>
<dbReference type="InterPro" id="IPR004839">
    <property type="entry name" value="Aminotransferase_I/II_large"/>
</dbReference>
<evidence type="ECO:0000313" key="18">
    <source>
        <dbReference type="Proteomes" id="UP000315751"/>
    </source>
</evidence>
<name>A0A560H3Z9_9PROT</name>
<feature type="domain" description="Aminotransferase class I/classII large" evidence="16">
    <location>
        <begin position="47"/>
        <end position="390"/>
    </location>
</feature>
<evidence type="ECO:0000256" key="1">
    <source>
        <dbReference type="ARBA" id="ARBA00001933"/>
    </source>
</evidence>
<dbReference type="RefSeq" id="WP_145733319.1">
    <property type="nucleotide sequence ID" value="NZ_VITR01000008.1"/>
</dbReference>
<dbReference type="SUPFAM" id="SSF53383">
    <property type="entry name" value="PLP-dependent transferases"/>
    <property type="match status" value="1"/>
</dbReference>
<dbReference type="InterPro" id="IPR015421">
    <property type="entry name" value="PyrdxlP-dep_Trfase_major"/>
</dbReference>
<evidence type="ECO:0000259" key="16">
    <source>
        <dbReference type="Pfam" id="PF00155"/>
    </source>
</evidence>
<evidence type="ECO:0000256" key="4">
    <source>
        <dbReference type="ARBA" id="ARBA00011738"/>
    </source>
</evidence>
<dbReference type="PANTHER" id="PTHR13693">
    <property type="entry name" value="CLASS II AMINOTRANSFERASE/8-AMINO-7-OXONONANOATE SYNTHASE"/>
    <property type="match status" value="1"/>
</dbReference>
<dbReference type="GO" id="GO:0003870">
    <property type="term" value="F:5-aminolevulinate synthase activity"/>
    <property type="evidence" value="ECO:0007669"/>
    <property type="project" value="UniProtKB-EC"/>
</dbReference>
<dbReference type="InterPro" id="IPR001917">
    <property type="entry name" value="Aminotrans_II_pyridoxalP_BS"/>
</dbReference>
<dbReference type="Pfam" id="PF00155">
    <property type="entry name" value="Aminotran_1_2"/>
    <property type="match status" value="1"/>
</dbReference>
<evidence type="ECO:0000256" key="15">
    <source>
        <dbReference type="RuleBase" id="RU910713"/>
    </source>
</evidence>
<dbReference type="Gene3D" id="3.90.1150.10">
    <property type="entry name" value="Aspartate Aminotransferase, domain 1"/>
    <property type="match status" value="1"/>
</dbReference>
<dbReference type="InterPro" id="IPR050087">
    <property type="entry name" value="AON_synthase_class-II"/>
</dbReference>
<evidence type="ECO:0000256" key="2">
    <source>
        <dbReference type="ARBA" id="ARBA00005029"/>
    </source>
</evidence>
<sequence length="406" mass="43870">MNLNARFQALLADMKLEGRYRTFIELERLAGAFPAALWRAQDGLRRHVTVWCSNDYLGMGQNPDVLAAMHQSLDFSGAGTGGTRNISGTNRQHVALEAALADLHDKESALIFTSGWISNLAALGTLGRALPGCAIFSDALNHNSMIEGIRRSGAERFIFRHNDVAHLDELMGQVAPDRPKIVAFESVYSMDGDVAPIAAICDVAEKHGAITYLDEVHAVGLYGARGGGVAERDGVAHRVTLIEGTLAKAFGVMGGYVAGPALMMDVIRSMADSFIFTTSLCPHLAAGALAAVNHVATHPEERAALARNVETLRGMLLAAGIPVMDSASHILPVLVGDAHLCKRTSDLLLQEHDIYVQPVNYPTVPRGTERLRITTTPFHTQEHMRALVYALRTVGRQLGWVEQRAA</sequence>
<dbReference type="InterPro" id="IPR015424">
    <property type="entry name" value="PyrdxlP-dep_Trfase"/>
</dbReference>
<dbReference type="UniPathway" id="UPA00251">
    <property type="reaction ID" value="UER00375"/>
</dbReference>
<dbReference type="InterPro" id="IPR010961">
    <property type="entry name" value="4pyrrol_synth_NH2levulA_synth"/>
</dbReference>
<evidence type="ECO:0000256" key="7">
    <source>
        <dbReference type="ARBA" id="ARBA00022898"/>
    </source>
</evidence>
<dbReference type="FunFam" id="3.40.640.10:FF:000006">
    <property type="entry name" value="5-aminolevulinate synthase, mitochondrial"/>
    <property type="match status" value="1"/>
</dbReference>
<dbReference type="PROSITE" id="PS00599">
    <property type="entry name" value="AA_TRANSFER_CLASS_2"/>
    <property type="match status" value="1"/>
</dbReference>
<evidence type="ECO:0000256" key="8">
    <source>
        <dbReference type="ARBA" id="ARBA00023133"/>
    </source>
</evidence>
<keyword evidence="18" id="KW-1185">Reference proteome</keyword>